<accession>A0A9W8VF96</accession>
<proteinExistence type="predicted"/>
<evidence type="ECO:0000313" key="5">
    <source>
        <dbReference type="EMBL" id="KAJ4263301.1"/>
    </source>
</evidence>
<protein>
    <submittedName>
        <fullName evidence="5">Uncharacterized protein</fullName>
    </submittedName>
</protein>
<dbReference type="SUPFAM" id="SSF103473">
    <property type="entry name" value="MFS general substrate transporter"/>
    <property type="match status" value="1"/>
</dbReference>
<dbReference type="Gene3D" id="1.20.1250.20">
    <property type="entry name" value="MFS general substrate transporter like domains"/>
    <property type="match status" value="2"/>
</dbReference>
<dbReference type="InterPro" id="IPR050360">
    <property type="entry name" value="MFS_Sugar_Transporters"/>
</dbReference>
<gene>
    <name evidence="5" type="ORF">NW762_006119</name>
</gene>
<dbReference type="EMBL" id="JAOQAZ010000010">
    <property type="protein sequence ID" value="KAJ4263301.1"/>
    <property type="molecule type" value="Genomic_DNA"/>
</dbReference>
<dbReference type="Pfam" id="PF00083">
    <property type="entry name" value="Sugar_tr"/>
    <property type="match status" value="2"/>
</dbReference>
<dbReference type="PANTHER" id="PTHR48022:SF56">
    <property type="entry name" value="MAJOR FACILITATOR SUPERFAMILY (MFS) PROFILE DOMAIN-CONTAINING PROTEIN-RELATED"/>
    <property type="match status" value="1"/>
</dbReference>
<dbReference type="InterPro" id="IPR036259">
    <property type="entry name" value="MFS_trans_sf"/>
</dbReference>
<dbReference type="PANTHER" id="PTHR48022">
    <property type="entry name" value="PLASTIDIC GLUCOSE TRANSPORTER 4"/>
    <property type="match status" value="1"/>
</dbReference>
<dbReference type="GO" id="GO:0005351">
    <property type="term" value="F:carbohydrate:proton symporter activity"/>
    <property type="evidence" value="ECO:0007669"/>
    <property type="project" value="TreeGrafter"/>
</dbReference>
<reference evidence="5" key="1">
    <citation type="submission" date="2022-09" db="EMBL/GenBank/DDBJ databases">
        <title>Fusarium specimens isolated from Avocado Roots.</title>
        <authorList>
            <person name="Stajich J."/>
            <person name="Roper C."/>
            <person name="Heimlech-Rivalta G."/>
        </authorList>
    </citation>
    <scope>NUCLEOTIDE SEQUENCE</scope>
    <source>
        <strain evidence="5">CF00136</strain>
    </source>
</reference>
<evidence type="ECO:0000256" key="3">
    <source>
        <dbReference type="ARBA" id="ARBA00022989"/>
    </source>
</evidence>
<evidence type="ECO:0000256" key="4">
    <source>
        <dbReference type="ARBA" id="ARBA00023136"/>
    </source>
</evidence>
<evidence type="ECO:0000256" key="1">
    <source>
        <dbReference type="ARBA" id="ARBA00004141"/>
    </source>
</evidence>
<dbReference type="GO" id="GO:0016020">
    <property type="term" value="C:membrane"/>
    <property type="evidence" value="ECO:0007669"/>
    <property type="project" value="UniProtKB-SubCell"/>
</dbReference>
<comment type="subcellular location">
    <subcellularLocation>
        <location evidence="1">Membrane</location>
        <topology evidence="1">Multi-pass membrane protein</topology>
    </subcellularLocation>
</comment>
<comment type="caution">
    <text evidence="5">The sequence shown here is derived from an EMBL/GenBank/DDBJ whole genome shotgun (WGS) entry which is preliminary data.</text>
</comment>
<dbReference type="Proteomes" id="UP001152049">
    <property type="component" value="Unassembled WGS sequence"/>
</dbReference>
<dbReference type="InterPro" id="IPR005828">
    <property type="entry name" value="MFS_sugar_transport-like"/>
</dbReference>
<evidence type="ECO:0000313" key="6">
    <source>
        <dbReference type="Proteomes" id="UP001152049"/>
    </source>
</evidence>
<evidence type="ECO:0000256" key="2">
    <source>
        <dbReference type="ARBA" id="ARBA00022692"/>
    </source>
</evidence>
<keyword evidence="6" id="KW-1185">Reference proteome</keyword>
<dbReference type="AlphaFoldDB" id="A0A9W8VF96"/>
<name>A0A9W8VF96_9HYPO</name>
<keyword evidence="2" id="KW-0812">Transmembrane</keyword>
<keyword evidence="4" id="KW-0472">Membrane</keyword>
<organism evidence="5 6">
    <name type="scientific">Fusarium torreyae</name>
    <dbReference type="NCBI Taxonomy" id="1237075"/>
    <lineage>
        <taxon>Eukaryota</taxon>
        <taxon>Fungi</taxon>
        <taxon>Dikarya</taxon>
        <taxon>Ascomycota</taxon>
        <taxon>Pezizomycotina</taxon>
        <taxon>Sordariomycetes</taxon>
        <taxon>Hypocreomycetidae</taxon>
        <taxon>Hypocreales</taxon>
        <taxon>Nectriaceae</taxon>
        <taxon>Fusarium</taxon>
    </lineage>
</organism>
<dbReference type="OrthoDB" id="6612291at2759"/>
<sequence length="282" mass="31445">MCLGTGQFVSFGLLKAFSSEERDYWAWRIHIAWLVRKGRIQDAKKTATRLSDTDQSAAKQSVALMIQTNELEKYVDQGTGVLDCFRGSRCWRTKVACYALTIQQLSGFVVSGFGTYLFQQARLKTSNSFSMSVGQAGIHLVCNSIALPITGRNGRRKMFFSRNGHRLTTVGPGAFIIASEVSTTRLRSNAISLARNCYSIASILNGIIGPYILNSTAGNWKGRCGFLTGRILVICFVWTFFRLPETTGCTSMNILAREFMEQLKDIAITHKHNGRETKQPKE</sequence>
<keyword evidence="3" id="KW-1133">Transmembrane helix</keyword>